<keyword evidence="10 17" id="KW-0762">Sugar transport</keyword>
<dbReference type="Pfam" id="PF05524">
    <property type="entry name" value="PEP-utilisers_N"/>
    <property type="match status" value="1"/>
</dbReference>
<keyword evidence="15 17" id="KW-0460">Magnesium</keyword>
<evidence type="ECO:0000256" key="16">
    <source>
        <dbReference type="ARBA" id="ARBA00033235"/>
    </source>
</evidence>
<dbReference type="NCBIfam" id="TIGR01417">
    <property type="entry name" value="PTS_I_fam"/>
    <property type="match status" value="1"/>
</dbReference>
<sequence>MFKGIGASSGIAIGKAFVLEKEILNIQRNTIENLENEKGKLQKALALSKQQVEAIQNKSDEEQKNILNAHLMILEDPELISNVEEKITSEKLNVEAALEDVLNMLASIFESMEDEYMKERAADIRDVGERLMMNLFGKEMLNLAELEEAVIIVAHDITPSDTAQMDKEKVIGFITDIGGRTSHSAIMARSMEIPAIVGLGSITENVKTGDFLIFDGSEGIVMVNPNQSMIAEYEARKEKEMAEKKELRKLVNSDTISRDGRRVELGANIGNPKDAKKSNENGAEGIGLYRTEFLYMDRTSLPTEEEQFQAYKEVLEIMGERPVVIRTLDIGGDKELPYMNLPREMNPFLGYRAIRICLEEKDIFKTQLRALLRASIYGNLKIMYPMISSLEEIRQANEVLEEVKRDLEKDNIGYSSHIEVGIMIEIPAAAIISDMLAKEVDFFSIGTNDLIQYTTAVDRMNEKISYLYNPFNPAVLRLINMVIKNGHEAGIWVGMCGEVAGDPRLIPILLGMGLDEFSMSAGSILPARKQIQGLSYEEMKEIADKVLEMATADTIEKFITQYV</sequence>
<dbReference type="PANTHER" id="PTHR46244:SF3">
    <property type="entry name" value="PHOSPHOENOLPYRUVATE-PROTEIN PHOSPHOTRANSFERASE"/>
    <property type="match status" value="1"/>
</dbReference>
<evidence type="ECO:0000256" key="9">
    <source>
        <dbReference type="ARBA" id="ARBA00022490"/>
    </source>
</evidence>
<evidence type="ECO:0000256" key="1">
    <source>
        <dbReference type="ARBA" id="ARBA00000683"/>
    </source>
</evidence>
<dbReference type="FunFam" id="3.20.20.60:FF:000007">
    <property type="entry name" value="Phosphoenolpyruvate-protein phosphotransferase"/>
    <property type="match status" value="1"/>
</dbReference>
<evidence type="ECO:0000313" key="25">
    <source>
        <dbReference type="EMBL" id="SNS98162.1"/>
    </source>
</evidence>
<evidence type="ECO:0000256" key="21">
    <source>
        <dbReference type="SAM" id="Coils"/>
    </source>
</evidence>
<accession>A0A239IXP9</accession>
<dbReference type="InterPro" id="IPR018274">
    <property type="entry name" value="PEP_util_AS"/>
</dbReference>
<evidence type="ECO:0000313" key="26">
    <source>
        <dbReference type="Proteomes" id="UP000198304"/>
    </source>
</evidence>
<dbReference type="PIRSF" id="PIRSF000732">
    <property type="entry name" value="PTS_enzyme_I"/>
    <property type="match status" value="1"/>
</dbReference>
<dbReference type="PROSITE" id="PS00370">
    <property type="entry name" value="PEP_ENZYMES_PHOS_SITE"/>
    <property type="match status" value="1"/>
</dbReference>
<feature type="binding site" evidence="20">
    <location>
        <position position="449"/>
    </location>
    <ligand>
        <name>Mg(2+)</name>
        <dbReference type="ChEBI" id="CHEBI:18420"/>
    </ligand>
</feature>
<name>A0A239IXP9_9FIRM</name>
<dbReference type="Pfam" id="PF00391">
    <property type="entry name" value="PEP-utilizers"/>
    <property type="match status" value="1"/>
</dbReference>
<dbReference type="OrthoDB" id="9765468at2"/>
<comment type="cofactor">
    <cofactor evidence="2 17 20">
        <name>Mg(2+)</name>
        <dbReference type="ChEBI" id="CHEBI:18420"/>
    </cofactor>
</comment>
<dbReference type="InterPro" id="IPR000121">
    <property type="entry name" value="PEP_util_C"/>
</dbReference>
<organism evidence="25 26">
    <name type="scientific">Anaerovirgula multivorans</name>
    <dbReference type="NCBI Taxonomy" id="312168"/>
    <lineage>
        <taxon>Bacteria</taxon>
        <taxon>Bacillati</taxon>
        <taxon>Bacillota</taxon>
        <taxon>Clostridia</taxon>
        <taxon>Peptostreptococcales</taxon>
        <taxon>Natronincolaceae</taxon>
        <taxon>Anaerovirgula</taxon>
    </lineage>
</organism>
<evidence type="ECO:0000259" key="24">
    <source>
        <dbReference type="Pfam" id="PF05524"/>
    </source>
</evidence>
<evidence type="ECO:0000256" key="3">
    <source>
        <dbReference type="ARBA" id="ARBA00002728"/>
    </source>
</evidence>
<evidence type="ECO:0000256" key="13">
    <source>
        <dbReference type="ARBA" id="ARBA00022723"/>
    </source>
</evidence>
<dbReference type="GO" id="GO:0016301">
    <property type="term" value="F:kinase activity"/>
    <property type="evidence" value="ECO:0007669"/>
    <property type="project" value="UniProtKB-KW"/>
</dbReference>
<dbReference type="SUPFAM" id="SSF47831">
    <property type="entry name" value="Enzyme I of the PEP:sugar phosphotransferase system HPr-binding (sub)domain"/>
    <property type="match status" value="1"/>
</dbReference>
<keyword evidence="12 17" id="KW-0598">Phosphotransferase system</keyword>
<feature type="domain" description="PEP-utilising enzyme C-terminal" evidence="23">
    <location>
        <begin position="245"/>
        <end position="533"/>
    </location>
</feature>
<comment type="similarity">
    <text evidence="5 17">Belongs to the PEP-utilizing enzyme family.</text>
</comment>
<dbReference type="PRINTS" id="PR01736">
    <property type="entry name" value="PHPHTRNFRASE"/>
</dbReference>
<feature type="binding site" evidence="19">
    <location>
        <begin position="448"/>
        <end position="449"/>
    </location>
    <ligand>
        <name>phosphoenolpyruvate</name>
        <dbReference type="ChEBI" id="CHEBI:58702"/>
    </ligand>
</feature>
<feature type="domain" description="PEP-utilising enzyme mobile" evidence="22">
    <location>
        <begin position="147"/>
        <end position="219"/>
    </location>
</feature>
<evidence type="ECO:0000256" key="6">
    <source>
        <dbReference type="ARBA" id="ARBA00012232"/>
    </source>
</evidence>
<comment type="function">
    <text evidence="3 17">General (non sugar-specific) component of the phosphoenolpyruvate-dependent sugar phosphotransferase system (sugar PTS). This major carbohydrate active-transport system catalyzes the phosphorylation of incoming sugar substrates concomitantly with their translocation across the cell membrane. Enzyme I transfers the phosphoryl group from phosphoenolpyruvate (PEP) to the phosphoryl carrier protein (HPr).</text>
</comment>
<keyword evidence="8 17" id="KW-0813">Transport</keyword>
<feature type="binding site" evidence="19">
    <location>
        <position position="459"/>
    </location>
    <ligand>
        <name>phosphoenolpyruvate</name>
        <dbReference type="ChEBI" id="CHEBI:58702"/>
    </ligand>
</feature>
<dbReference type="InterPro" id="IPR008731">
    <property type="entry name" value="PTS_EIN"/>
</dbReference>
<gene>
    <name evidence="25" type="ORF">SAMN05446037_103137</name>
</gene>
<evidence type="ECO:0000256" key="11">
    <source>
        <dbReference type="ARBA" id="ARBA00022679"/>
    </source>
</evidence>
<keyword evidence="13 17" id="KW-0479">Metal-binding</keyword>
<evidence type="ECO:0000256" key="8">
    <source>
        <dbReference type="ARBA" id="ARBA00022448"/>
    </source>
</evidence>
<evidence type="ECO:0000256" key="4">
    <source>
        <dbReference type="ARBA" id="ARBA00004496"/>
    </source>
</evidence>
<feature type="binding site" evidence="19">
    <location>
        <position position="290"/>
    </location>
    <ligand>
        <name>phosphoenolpyruvate</name>
        <dbReference type="ChEBI" id="CHEBI:58702"/>
    </ligand>
</feature>
<feature type="domain" description="Phosphotransferase system enzyme I N-terminal" evidence="24">
    <location>
        <begin position="3"/>
        <end position="120"/>
    </location>
</feature>
<evidence type="ECO:0000256" key="17">
    <source>
        <dbReference type="PIRNR" id="PIRNR000732"/>
    </source>
</evidence>
<reference evidence="25 26" key="1">
    <citation type="submission" date="2017-06" db="EMBL/GenBank/DDBJ databases">
        <authorList>
            <person name="Kim H.J."/>
            <person name="Triplett B.A."/>
        </authorList>
    </citation>
    <scope>NUCLEOTIDE SEQUENCE [LARGE SCALE GENOMIC DNA]</scope>
    <source>
        <strain evidence="25 26">SCA</strain>
    </source>
</reference>
<dbReference type="InterPro" id="IPR036618">
    <property type="entry name" value="PtsI_HPr-bd_sf"/>
</dbReference>
<dbReference type="RefSeq" id="WP_089284777.1">
    <property type="nucleotide sequence ID" value="NZ_FZOJ01000031.1"/>
</dbReference>
<dbReference type="InterPro" id="IPR008279">
    <property type="entry name" value="PEP-util_enz_mobile_dom"/>
</dbReference>
<dbReference type="InterPro" id="IPR050499">
    <property type="entry name" value="PEP-utilizing_PTS_enzyme"/>
</dbReference>
<dbReference type="InterPro" id="IPR024692">
    <property type="entry name" value="PTS_EI"/>
</dbReference>
<proteinExistence type="inferred from homology"/>
<evidence type="ECO:0000259" key="22">
    <source>
        <dbReference type="Pfam" id="PF00391"/>
    </source>
</evidence>
<evidence type="ECO:0000256" key="10">
    <source>
        <dbReference type="ARBA" id="ARBA00022597"/>
    </source>
</evidence>
<dbReference type="GO" id="GO:0005737">
    <property type="term" value="C:cytoplasm"/>
    <property type="evidence" value="ECO:0007669"/>
    <property type="project" value="UniProtKB-SubCell"/>
</dbReference>
<comment type="subcellular location">
    <subcellularLocation>
        <location evidence="4 17">Cytoplasm</location>
    </subcellularLocation>
</comment>
<dbReference type="AlphaFoldDB" id="A0A239IXP9"/>
<keyword evidence="25" id="KW-0670">Pyruvate</keyword>
<dbReference type="EMBL" id="FZOJ01000031">
    <property type="protein sequence ID" value="SNS98162.1"/>
    <property type="molecule type" value="Genomic_DNA"/>
</dbReference>
<evidence type="ECO:0000256" key="18">
    <source>
        <dbReference type="PIRSR" id="PIRSR000732-1"/>
    </source>
</evidence>
<keyword evidence="21" id="KW-0175">Coiled coil</keyword>
<protein>
    <recommendedName>
        <fullName evidence="7 17">Phosphoenolpyruvate-protein phosphotransferase</fullName>
        <ecNumber evidence="6 17">2.7.3.9</ecNumber>
    </recommendedName>
    <alternativeName>
        <fullName evidence="16 17">Phosphotransferase system, enzyme I</fullName>
    </alternativeName>
</protein>
<dbReference type="Pfam" id="PF02896">
    <property type="entry name" value="PEP-utilizers_C"/>
    <property type="match status" value="1"/>
</dbReference>
<dbReference type="EC" id="2.7.3.9" evidence="6 17"/>
<evidence type="ECO:0000256" key="2">
    <source>
        <dbReference type="ARBA" id="ARBA00001946"/>
    </source>
</evidence>
<evidence type="ECO:0000256" key="7">
    <source>
        <dbReference type="ARBA" id="ARBA00016544"/>
    </source>
</evidence>
<evidence type="ECO:0000256" key="14">
    <source>
        <dbReference type="ARBA" id="ARBA00022777"/>
    </source>
</evidence>
<dbReference type="InterPro" id="IPR040442">
    <property type="entry name" value="Pyrv_kinase-like_dom_sf"/>
</dbReference>
<evidence type="ECO:0000259" key="23">
    <source>
        <dbReference type="Pfam" id="PF02896"/>
    </source>
</evidence>
<dbReference type="GO" id="GO:0009401">
    <property type="term" value="P:phosphoenolpyruvate-dependent sugar phosphotransferase system"/>
    <property type="evidence" value="ECO:0007669"/>
    <property type="project" value="UniProtKB-KW"/>
</dbReference>
<dbReference type="Gene3D" id="3.20.20.60">
    <property type="entry name" value="Phosphoenolpyruvate-binding domains"/>
    <property type="match status" value="1"/>
</dbReference>
<feature type="active site" description="Tele-phosphohistidine intermediate" evidence="18">
    <location>
        <position position="183"/>
    </location>
</feature>
<dbReference type="Gene3D" id="3.50.30.10">
    <property type="entry name" value="Phosphohistidine domain"/>
    <property type="match status" value="1"/>
</dbReference>
<evidence type="ECO:0000256" key="12">
    <source>
        <dbReference type="ARBA" id="ARBA00022683"/>
    </source>
</evidence>
<feature type="binding site" evidence="20">
    <location>
        <position position="425"/>
    </location>
    <ligand>
        <name>Mg(2+)</name>
        <dbReference type="ChEBI" id="CHEBI:18420"/>
    </ligand>
</feature>
<dbReference type="InterPro" id="IPR036637">
    <property type="entry name" value="Phosphohistidine_dom_sf"/>
</dbReference>
<dbReference type="Proteomes" id="UP000198304">
    <property type="component" value="Unassembled WGS sequence"/>
</dbReference>
<dbReference type="Gene3D" id="1.10.274.10">
    <property type="entry name" value="PtsI, HPr-binding domain"/>
    <property type="match status" value="1"/>
</dbReference>
<dbReference type="GO" id="GO:0046872">
    <property type="term" value="F:metal ion binding"/>
    <property type="evidence" value="ECO:0007669"/>
    <property type="project" value="UniProtKB-KW"/>
</dbReference>
<feature type="binding site" evidence="19">
    <location>
        <position position="326"/>
    </location>
    <ligand>
        <name>phosphoenolpyruvate</name>
        <dbReference type="ChEBI" id="CHEBI:58702"/>
    </ligand>
</feature>
<dbReference type="SUPFAM" id="SSF52009">
    <property type="entry name" value="Phosphohistidine domain"/>
    <property type="match status" value="1"/>
</dbReference>
<dbReference type="InterPro" id="IPR015813">
    <property type="entry name" value="Pyrv/PenolPyrv_kinase-like_dom"/>
</dbReference>
<evidence type="ECO:0000256" key="5">
    <source>
        <dbReference type="ARBA" id="ARBA00007837"/>
    </source>
</evidence>
<dbReference type="SUPFAM" id="SSF51621">
    <property type="entry name" value="Phosphoenolpyruvate/pyruvate domain"/>
    <property type="match status" value="1"/>
</dbReference>
<dbReference type="GO" id="GO:0008965">
    <property type="term" value="F:phosphoenolpyruvate-protein phosphotransferase activity"/>
    <property type="evidence" value="ECO:0007669"/>
    <property type="project" value="UniProtKB-EC"/>
</dbReference>
<comment type="catalytic activity">
    <reaction evidence="1 17">
        <text>L-histidyl-[protein] + phosphoenolpyruvate = N(pros)-phospho-L-histidyl-[protein] + pyruvate</text>
        <dbReference type="Rhea" id="RHEA:23880"/>
        <dbReference type="Rhea" id="RHEA-COMP:9745"/>
        <dbReference type="Rhea" id="RHEA-COMP:9746"/>
        <dbReference type="ChEBI" id="CHEBI:15361"/>
        <dbReference type="ChEBI" id="CHEBI:29979"/>
        <dbReference type="ChEBI" id="CHEBI:58702"/>
        <dbReference type="ChEBI" id="CHEBI:64837"/>
        <dbReference type="EC" id="2.7.3.9"/>
    </reaction>
</comment>
<evidence type="ECO:0000256" key="15">
    <source>
        <dbReference type="ARBA" id="ARBA00022842"/>
    </source>
</evidence>
<evidence type="ECO:0000256" key="19">
    <source>
        <dbReference type="PIRSR" id="PIRSR000732-2"/>
    </source>
</evidence>
<dbReference type="PANTHER" id="PTHR46244">
    <property type="entry name" value="PHOSPHOENOLPYRUVATE-PROTEIN PHOSPHOTRANSFERASE"/>
    <property type="match status" value="1"/>
</dbReference>
<keyword evidence="9 17" id="KW-0963">Cytoplasm</keyword>
<keyword evidence="26" id="KW-1185">Reference proteome</keyword>
<feature type="active site" description="Proton donor" evidence="18">
    <location>
        <position position="496"/>
    </location>
</feature>
<feature type="coiled-coil region" evidence="21">
    <location>
        <begin position="24"/>
        <end position="100"/>
    </location>
</feature>
<dbReference type="InterPro" id="IPR006318">
    <property type="entry name" value="PTS_EI-like"/>
</dbReference>
<keyword evidence="14 17" id="KW-0418">Kinase</keyword>
<evidence type="ECO:0000256" key="20">
    <source>
        <dbReference type="PIRSR" id="PIRSR000732-3"/>
    </source>
</evidence>
<keyword evidence="11 17" id="KW-0808">Transferase</keyword>